<protein>
    <submittedName>
        <fullName evidence="1">Uncharacterized protein</fullName>
    </submittedName>
</protein>
<dbReference type="EMBL" id="KZ852231">
    <property type="protein sequence ID" value="RDH26190.1"/>
    <property type="molecule type" value="Genomic_DNA"/>
</dbReference>
<sequence length="95" mass="10726">MRTLKRAHPVEQRRLPQRSHRNNLTLLCFGTLLRVTVHEQSSACIQPEPCPITVGLKVQSGTNDTAVGAAPRKFEIRRLVIVPLIVEQDQKFEVS</sequence>
<dbReference type="Proteomes" id="UP000253729">
    <property type="component" value="Unassembled WGS sequence"/>
</dbReference>
<dbReference type="GeneID" id="38138456"/>
<keyword evidence="2" id="KW-1185">Reference proteome</keyword>
<gene>
    <name evidence="1" type="ORF">BDQ94DRAFT_164687</name>
</gene>
<dbReference type="AlphaFoldDB" id="A0A3F3PGX9"/>
<name>A0A3F3PGX9_9EURO</name>
<accession>A0A3F3PGX9</accession>
<proteinExistence type="predicted"/>
<reference evidence="1 2" key="1">
    <citation type="submission" date="2018-07" db="EMBL/GenBank/DDBJ databases">
        <title>The genomes of Aspergillus section Nigri reveals drivers in fungal speciation.</title>
        <authorList>
            <consortium name="DOE Joint Genome Institute"/>
            <person name="Vesth T.C."/>
            <person name="Nybo J."/>
            <person name="Theobald S."/>
            <person name="Brandl J."/>
            <person name="Frisvad J.C."/>
            <person name="Nielsen K.F."/>
            <person name="Lyhne E.K."/>
            <person name="Kogle M.E."/>
            <person name="Kuo A."/>
            <person name="Riley R."/>
            <person name="Clum A."/>
            <person name="Nolan M."/>
            <person name="Lipzen A."/>
            <person name="Salamov A."/>
            <person name="Henrissat B."/>
            <person name="Wiebenga A."/>
            <person name="De vries R.P."/>
            <person name="Grigoriev I.V."/>
            <person name="Mortensen U.H."/>
            <person name="Andersen M.R."/>
            <person name="Baker S.E."/>
        </authorList>
    </citation>
    <scope>NUCLEOTIDE SEQUENCE [LARGE SCALE GENOMIC DNA]</scope>
    <source>
        <strain evidence="1 2">CBS 139.54b</strain>
    </source>
</reference>
<dbReference type="RefSeq" id="XP_026619212.1">
    <property type="nucleotide sequence ID" value="XM_026770100.1"/>
</dbReference>
<evidence type="ECO:0000313" key="1">
    <source>
        <dbReference type="EMBL" id="RDH26190.1"/>
    </source>
</evidence>
<organism evidence="1 2">
    <name type="scientific">Aspergillus welwitschiae</name>
    <dbReference type="NCBI Taxonomy" id="1341132"/>
    <lineage>
        <taxon>Eukaryota</taxon>
        <taxon>Fungi</taxon>
        <taxon>Dikarya</taxon>
        <taxon>Ascomycota</taxon>
        <taxon>Pezizomycotina</taxon>
        <taxon>Eurotiomycetes</taxon>
        <taxon>Eurotiomycetidae</taxon>
        <taxon>Eurotiales</taxon>
        <taxon>Aspergillaceae</taxon>
        <taxon>Aspergillus</taxon>
        <taxon>Aspergillus subgen. Circumdati</taxon>
    </lineage>
</organism>
<evidence type="ECO:0000313" key="2">
    <source>
        <dbReference type="Proteomes" id="UP000253729"/>
    </source>
</evidence>